<dbReference type="PROSITE" id="PS50020">
    <property type="entry name" value="WW_DOMAIN_2"/>
    <property type="match status" value="1"/>
</dbReference>
<feature type="domain" description="WW" evidence="3">
    <location>
        <begin position="21"/>
        <end position="48"/>
    </location>
</feature>
<dbReference type="InterPro" id="IPR036517">
    <property type="entry name" value="FF_domain_sf"/>
</dbReference>
<organism evidence="4 5">
    <name type="scientific">Wickerhamomyces ciferrii (strain ATCC 14091 / BCRC 22168 / CBS 111 / JCM 3599 / NBRC 0793 / NRRL Y-1031 F-60-10)</name>
    <name type="common">Yeast</name>
    <name type="synonym">Pichia ciferrii</name>
    <dbReference type="NCBI Taxonomy" id="1206466"/>
    <lineage>
        <taxon>Eukaryota</taxon>
        <taxon>Fungi</taxon>
        <taxon>Dikarya</taxon>
        <taxon>Ascomycota</taxon>
        <taxon>Saccharomycotina</taxon>
        <taxon>Saccharomycetes</taxon>
        <taxon>Phaffomycetales</taxon>
        <taxon>Wickerhamomycetaceae</taxon>
        <taxon>Wickerhamomyces</taxon>
    </lineage>
</organism>
<dbReference type="SMART" id="SM00441">
    <property type="entry name" value="FF"/>
    <property type="match status" value="1"/>
</dbReference>
<dbReference type="InterPro" id="IPR036020">
    <property type="entry name" value="WW_dom_sf"/>
</dbReference>
<dbReference type="InParanoid" id="K0KUS4"/>
<proteinExistence type="predicted"/>
<feature type="compositionally biased region" description="Basic and acidic residues" evidence="2">
    <location>
        <begin position="108"/>
        <end position="118"/>
    </location>
</feature>
<dbReference type="PANTHER" id="PTHR15377:SF3">
    <property type="entry name" value="WW DOMAIN-CONTAINING PROTEIN"/>
    <property type="match status" value="1"/>
</dbReference>
<dbReference type="Pfam" id="PF01846">
    <property type="entry name" value="FF"/>
    <property type="match status" value="1"/>
</dbReference>
<dbReference type="GO" id="GO:0070063">
    <property type="term" value="F:RNA polymerase binding"/>
    <property type="evidence" value="ECO:0007669"/>
    <property type="project" value="InterPro"/>
</dbReference>
<dbReference type="eggNOG" id="ENOG502SD49">
    <property type="taxonomic scope" value="Eukaryota"/>
</dbReference>
<dbReference type="InterPro" id="IPR002713">
    <property type="entry name" value="FF_domain"/>
</dbReference>
<evidence type="ECO:0000256" key="1">
    <source>
        <dbReference type="ARBA" id="ARBA00022737"/>
    </source>
</evidence>
<dbReference type="HOGENOM" id="CLU_593404_0_0_1"/>
<dbReference type="AlphaFoldDB" id="K0KUS4"/>
<evidence type="ECO:0000313" key="4">
    <source>
        <dbReference type="EMBL" id="CCH46961.1"/>
    </source>
</evidence>
<accession>K0KUS4</accession>
<sequence length="461" mass="53961">MMSLNNHKQDKRQLDLPDTQWSLVFTTKGSHFFHNKETKESHWKIDDELVLQKVQDIEKDSLLLLIAKSRGLKLTEEQDSILNNSLVPKKEELQDDHGELDNEDEDEQKVQEMLKGLESDDEDETPKIEQITQKPVNPLVSGYSSSEDDSDNEDEVKVEEKIETSENTDEINESKVEPSKDITDQVNVLETELSEEPNDEGAESSEEENAIDLDMLNDLSSDEGESKDPQQAEAIFFELLQESELNPFGTWESESLKLINDPRFYEIDDNRDRKRIFDGWASIAVTLKQQNTDDTKELKEENAGDEEPEEPFVKFIKFLESRDELDRLYVDFKKKWKKKLKKFDLGDREKEKTYKEYLVYHKKPLDDRITIFKDFLLKSKIFKHNSKKLEDKESCNSIIKEVESYNEQNNQDIKLGYKLLHQIEDLLQISESLKFDIKYYITPIGKRLQIINEVYNLLDGV</sequence>
<dbReference type="GO" id="GO:0005634">
    <property type="term" value="C:nucleus"/>
    <property type="evidence" value="ECO:0007669"/>
    <property type="project" value="TreeGrafter"/>
</dbReference>
<dbReference type="Gene3D" id="1.10.10.440">
    <property type="entry name" value="FF domain"/>
    <property type="match status" value="1"/>
</dbReference>
<dbReference type="Gene3D" id="2.20.70.10">
    <property type="match status" value="1"/>
</dbReference>
<feature type="compositionally biased region" description="Acidic residues" evidence="2">
    <location>
        <begin position="146"/>
        <end position="157"/>
    </location>
</feature>
<evidence type="ECO:0000259" key="3">
    <source>
        <dbReference type="PROSITE" id="PS50020"/>
    </source>
</evidence>
<evidence type="ECO:0000256" key="2">
    <source>
        <dbReference type="SAM" id="MobiDB-lite"/>
    </source>
</evidence>
<dbReference type="GO" id="GO:0003712">
    <property type="term" value="F:transcription coregulator activity"/>
    <property type="evidence" value="ECO:0007669"/>
    <property type="project" value="TreeGrafter"/>
</dbReference>
<dbReference type="InterPro" id="IPR001202">
    <property type="entry name" value="WW_dom"/>
</dbReference>
<dbReference type="PANTHER" id="PTHR15377">
    <property type="entry name" value="TRANSCRIPTION ELONGATION REGULATOR 1"/>
    <property type="match status" value="1"/>
</dbReference>
<reference evidence="4 5" key="1">
    <citation type="journal article" date="2012" name="Eukaryot. Cell">
        <title>Draft genome sequence of Wickerhamomyces ciferrii NRRL Y-1031 F-60-10.</title>
        <authorList>
            <person name="Schneider J."/>
            <person name="Andrea H."/>
            <person name="Blom J."/>
            <person name="Jaenicke S."/>
            <person name="Ruckert C."/>
            <person name="Schorsch C."/>
            <person name="Szczepanowski R."/>
            <person name="Farwick M."/>
            <person name="Goesmann A."/>
            <person name="Puhler A."/>
            <person name="Schaffer S."/>
            <person name="Tauch A."/>
            <person name="Kohler T."/>
            <person name="Brinkrolf K."/>
        </authorList>
    </citation>
    <scope>NUCLEOTIDE SEQUENCE [LARGE SCALE GENOMIC DNA]</scope>
    <source>
        <strain evidence="5">ATCC 14091 / BCRC 22168 / CBS 111 / JCM 3599 / NBRC 0793 / NRRL Y-1031 F-60-10</strain>
    </source>
</reference>
<feature type="compositionally biased region" description="Acidic residues" evidence="2">
    <location>
        <begin position="192"/>
        <end position="211"/>
    </location>
</feature>
<feature type="compositionally biased region" description="Basic and acidic residues" evidence="2">
    <location>
        <begin position="172"/>
        <end position="183"/>
    </location>
</feature>
<dbReference type="STRING" id="1206466.K0KUS4"/>
<dbReference type="SUPFAM" id="SSF51045">
    <property type="entry name" value="WW domain"/>
    <property type="match status" value="1"/>
</dbReference>
<dbReference type="Proteomes" id="UP000009328">
    <property type="component" value="Unassembled WGS sequence"/>
</dbReference>
<protein>
    <submittedName>
        <fullName evidence="4">X-linked retinitis pigmentosa GTPase regulator</fullName>
    </submittedName>
</protein>
<keyword evidence="1" id="KW-0677">Repeat</keyword>
<dbReference type="EMBL" id="CAIF01000290">
    <property type="protein sequence ID" value="CCH46961.1"/>
    <property type="molecule type" value="Genomic_DNA"/>
</dbReference>
<comment type="caution">
    <text evidence="4">The sequence shown here is derived from an EMBL/GenBank/DDBJ whole genome shotgun (WGS) entry which is preliminary data.</text>
</comment>
<dbReference type="InterPro" id="IPR045148">
    <property type="entry name" value="TCRG1-like"/>
</dbReference>
<name>K0KUS4_WICCF</name>
<gene>
    <name evidence="4" type="ORF">BN7_6567</name>
</gene>
<dbReference type="SUPFAM" id="SSF81698">
    <property type="entry name" value="FF domain"/>
    <property type="match status" value="1"/>
</dbReference>
<feature type="compositionally biased region" description="Basic and acidic residues" evidence="2">
    <location>
        <begin position="88"/>
        <end position="100"/>
    </location>
</feature>
<evidence type="ECO:0000313" key="5">
    <source>
        <dbReference type="Proteomes" id="UP000009328"/>
    </source>
</evidence>
<feature type="region of interest" description="Disordered" evidence="2">
    <location>
        <begin position="85"/>
        <end position="233"/>
    </location>
</feature>
<keyword evidence="5" id="KW-1185">Reference proteome</keyword>